<dbReference type="Proteomes" id="UP000225740">
    <property type="component" value="Unassembled WGS sequence"/>
</dbReference>
<feature type="domain" description="FecR protein" evidence="2">
    <location>
        <begin position="188"/>
        <end position="271"/>
    </location>
</feature>
<dbReference type="PANTHER" id="PTHR30273">
    <property type="entry name" value="PERIPLASMIC SIGNAL SENSOR AND SIGMA FACTOR ACTIVATOR FECR-RELATED"/>
    <property type="match status" value="1"/>
</dbReference>
<dbReference type="GO" id="GO:0016989">
    <property type="term" value="F:sigma factor antagonist activity"/>
    <property type="evidence" value="ECO:0007669"/>
    <property type="project" value="TreeGrafter"/>
</dbReference>
<dbReference type="InterPro" id="IPR012373">
    <property type="entry name" value="Ferrdict_sens_TM"/>
</dbReference>
<dbReference type="Gene3D" id="2.60.120.1440">
    <property type="match status" value="1"/>
</dbReference>
<protein>
    <recommendedName>
        <fullName evidence="2">FecR protein domain-containing protein</fullName>
    </recommendedName>
</protein>
<evidence type="ECO:0000313" key="4">
    <source>
        <dbReference type="Proteomes" id="UP000225740"/>
    </source>
</evidence>
<dbReference type="PANTHER" id="PTHR30273:SF2">
    <property type="entry name" value="PROTEIN FECR"/>
    <property type="match status" value="1"/>
</dbReference>
<name>A0A2G1W2C8_9BACT</name>
<dbReference type="InterPro" id="IPR006860">
    <property type="entry name" value="FecR"/>
</dbReference>
<accession>A0A2G1W2C8</accession>
<feature type="region of interest" description="Disordered" evidence="1">
    <location>
        <begin position="126"/>
        <end position="152"/>
    </location>
</feature>
<comment type="caution">
    <text evidence="3">The sequence shown here is derived from an EMBL/GenBank/DDBJ whole genome shotgun (WGS) entry which is preliminary data.</text>
</comment>
<dbReference type="RefSeq" id="WP_099262851.1">
    <property type="nucleotide sequence ID" value="NZ_NIZW01000019.1"/>
</dbReference>
<evidence type="ECO:0000259" key="2">
    <source>
        <dbReference type="Pfam" id="PF04773"/>
    </source>
</evidence>
<reference evidence="3 4" key="1">
    <citation type="submission" date="2017-06" db="EMBL/GenBank/DDBJ databases">
        <title>Description of Rhodopirellula bahusiensis sp. nov.</title>
        <authorList>
            <person name="Kizina J."/>
            <person name="Harder J."/>
        </authorList>
    </citation>
    <scope>NUCLEOTIDE SEQUENCE [LARGE SCALE GENOMIC DNA]</scope>
    <source>
        <strain evidence="3 4">SWK21</strain>
    </source>
</reference>
<dbReference type="Pfam" id="PF04773">
    <property type="entry name" value="FecR"/>
    <property type="match status" value="1"/>
</dbReference>
<dbReference type="Gene3D" id="2.60.120.200">
    <property type="match status" value="1"/>
</dbReference>
<gene>
    <name evidence="3" type="ORF">CEE69_22270</name>
</gene>
<evidence type="ECO:0000256" key="1">
    <source>
        <dbReference type="SAM" id="MobiDB-lite"/>
    </source>
</evidence>
<proteinExistence type="predicted"/>
<dbReference type="OrthoDB" id="258532at2"/>
<evidence type="ECO:0000313" key="3">
    <source>
        <dbReference type="EMBL" id="PHQ33186.1"/>
    </source>
</evidence>
<dbReference type="AlphaFoldDB" id="A0A2G1W2C8"/>
<dbReference type="SUPFAM" id="SSF49899">
    <property type="entry name" value="Concanavalin A-like lectins/glucanases"/>
    <property type="match status" value="1"/>
</dbReference>
<keyword evidence="4" id="KW-1185">Reference proteome</keyword>
<dbReference type="InterPro" id="IPR013320">
    <property type="entry name" value="ConA-like_dom_sf"/>
</dbReference>
<dbReference type="Pfam" id="PF13385">
    <property type="entry name" value="Laminin_G_3"/>
    <property type="match status" value="1"/>
</dbReference>
<dbReference type="EMBL" id="NIZW01000019">
    <property type="protein sequence ID" value="PHQ33186.1"/>
    <property type="molecule type" value="Genomic_DNA"/>
</dbReference>
<sequence>MNEQPIHDLIEKYFLGELNENEQAELRLALEAERSYRDRFRRAAAIDAQLRHYWNEDIGEDENSRPFLPSEARSRLSSSIESETIEPRSLVTASPQTIDARWRTIAAAASLLAVVGVLSSGVWKASPEPTVAQSQPELTTAPQSVDDEPVTQNSSEVAWLVTGYNHRFNDGLSPLDNSFEKGDYELTDGSITLRFDSGVDVSIEAPARFTVVDSLRMKMDAGRARAIVPETGHGFVIQTPTADVEDLGTEFGVYVSEEQDVELHVFAGEVNVHTANLPSRRIQEDTAVHLTSVGTKHLSSTDDVAFTTRSKIGYQRWLADSTARREDPSTLLYFDFEPDADAPTLLRDRSQSGLDIDGQIQGCIWATGRWPNKGALLLERAGDRVELDVPGTFDALTISGWVQVNRFDQALQAFFNTRDWQSGEHHWNIQRNGGMSVGVSHAYTIHSAQKKVPLGRWTHLVASIDAQKQEATYYIDGELAQQRQWENTTSLAFGPCTIGAFGTTVADPVAVNSDEQASAGESSLHVESVRYNRELRGRIDELAIFAGAFSAEQVKELYEAGNGFD</sequence>
<dbReference type="GeneID" id="90610697"/>
<organism evidence="3 4">
    <name type="scientific">Rhodopirellula bahusiensis</name>
    <dbReference type="NCBI Taxonomy" id="2014065"/>
    <lineage>
        <taxon>Bacteria</taxon>
        <taxon>Pseudomonadati</taxon>
        <taxon>Planctomycetota</taxon>
        <taxon>Planctomycetia</taxon>
        <taxon>Pirellulales</taxon>
        <taxon>Pirellulaceae</taxon>
        <taxon>Rhodopirellula</taxon>
    </lineage>
</organism>
<feature type="compositionally biased region" description="Polar residues" evidence="1">
    <location>
        <begin position="131"/>
        <end position="143"/>
    </location>
</feature>